<dbReference type="PANTHER" id="PTHR10696:SF51">
    <property type="entry name" value="TRIMETHYLLYSINE DIOXYGENASE, MITOCHONDRIAL"/>
    <property type="match status" value="1"/>
</dbReference>
<evidence type="ECO:0000256" key="7">
    <source>
        <dbReference type="ARBA" id="ARBA00022873"/>
    </source>
</evidence>
<dbReference type="Proteomes" id="UP001303373">
    <property type="component" value="Chromosome 7"/>
</dbReference>
<feature type="region of interest" description="Disordered" evidence="16">
    <location>
        <begin position="46"/>
        <end position="75"/>
    </location>
</feature>
<dbReference type="Pfam" id="PF06155">
    <property type="entry name" value="GBBH-like_N"/>
    <property type="match status" value="1"/>
</dbReference>
<evidence type="ECO:0000256" key="16">
    <source>
        <dbReference type="SAM" id="MobiDB-lite"/>
    </source>
</evidence>
<dbReference type="GO" id="GO:0045329">
    <property type="term" value="P:carnitine biosynthetic process"/>
    <property type="evidence" value="ECO:0007669"/>
    <property type="project" value="UniProtKB-KW"/>
</dbReference>
<evidence type="ECO:0000313" key="20">
    <source>
        <dbReference type="Proteomes" id="UP001303373"/>
    </source>
</evidence>
<gene>
    <name evidence="19" type="ORF">R9X50_00499300</name>
</gene>
<evidence type="ECO:0000259" key="18">
    <source>
        <dbReference type="Pfam" id="PF06155"/>
    </source>
</evidence>
<evidence type="ECO:0000256" key="8">
    <source>
        <dbReference type="ARBA" id="ARBA00022964"/>
    </source>
</evidence>
<evidence type="ECO:0000256" key="12">
    <source>
        <dbReference type="ARBA" id="ARBA00031778"/>
    </source>
</evidence>
<evidence type="ECO:0000259" key="17">
    <source>
        <dbReference type="Pfam" id="PF02668"/>
    </source>
</evidence>
<comment type="pathway">
    <text evidence="3">Amine and polyamine biosynthesis; carnitine biosynthesis.</text>
</comment>
<dbReference type="InterPro" id="IPR050411">
    <property type="entry name" value="AlphaKG_dependent_hydroxylases"/>
</dbReference>
<evidence type="ECO:0000313" key="19">
    <source>
        <dbReference type="EMBL" id="WPH02138.1"/>
    </source>
</evidence>
<keyword evidence="8" id="KW-0223">Dioxygenase</keyword>
<comment type="function">
    <text evidence="14">Converts trimethyllysine (TML) into hydroxytrimethyllysine (HTML).</text>
</comment>
<evidence type="ECO:0000256" key="2">
    <source>
        <dbReference type="ARBA" id="ARBA00001961"/>
    </source>
</evidence>
<dbReference type="GO" id="GO:0050353">
    <property type="term" value="F:trimethyllysine dioxygenase activity"/>
    <property type="evidence" value="ECO:0007669"/>
    <property type="project" value="UniProtKB-EC"/>
</dbReference>
<evidence type="ECO:0000256" key="5">
    <source>
        <dbReference type="ARBA" id="ARBA00012267"/>
    </source>
</evidence>
<dbReference type="PANTHER" id="PTHR10696">
    <property type="entry name" value="GAMMA-BUTYROBETAINE HYDROXYLASE-RELATED"/>
    <property type="match status" value="1"/>
</dbReference>
<evidence type="ECO:0000256" key="4">
    <source>
        <dbReference type="ARBA" id="ARBA00008654"/>
    </source>
</evidence>
<dbReference type="EMBL" id="CP138586">
    <property type="protein sequence ID" value="WPH02138.1"/>
    <property type="molecule type" value="Genomic_DNA"/>
</dbReference>
<comment type="catalytic activity">
    <reaction evidence="15">
        <text>N(6),N(6),N(6)-trimethyl-L-lysine + 2-oxoglutarate + O2 = (3S)-3-hydroxy-N(6),N(6),N(6)-trimethyl-L-lysine + succinate + CO2</text>
        <dbReference type="Rhea" id="RHEA:14181"/>
        <dbReference type="ChEBI" id="CHEBI:15379"/>
        <dbReference type="ChEBI" id="CHEBI:16526"/>
        <dbReference type="ChEBI" id="CHEBI:16810"/>
        <dbReference type="ChEBI" id="CHEBI:30031"/>
        <dbReference type="ChEBI" id="CHEBI:58100"/>
        <dbReference type="ChEBI" id="CHEBI:141499"/>
        <dbReference type="EC" id="1.14.11.8"/>
    </reaction>
</comment>
<dbReference type="SUPFAM" id="SSF51197">
    <property type="entry name" value="Clavaminate synthase-like"/>
    <property type="match status" value="1"/>
</dbReference>
<dbReference type="Gene3D" id="3.60.130.10">
    <property type="entry name" value="Clavaminate synthase-like"/>
    <property type="match status" value="1"/>
</dbReference>
<dbReference type="FunFam" id="3.60.130.10:FF:000001">
    <property type="entry name" value="Trimethyllysine dioxygenase, mitochondrial"/>
    <property type="match status" value="1"/>
</dbReference>
<sequence>MLGRLATIGARCPRVARIGNRTNNHLSSRQFARNLASVASIAVQTSSTPHGLDAKSPTRPRHVESAPSFHPTPRITVPALDSPLPKIIDGSLYVPTRSGWTKASGRWLRDICSSPQSRNQDTSQRQINVLKLGKNCDVAGVSQLGDSFQVTFADGHQSLYSMASLMDRSNPALKQKRAGVIPIITWKASIESQPPTVEYANMPSVSGMKELMTKLRTYGFTFIDNMPATPEASKQLLETIGPIRNTHYGGFYDFTSDLSSKDTAYTSESLEPHTDNTYFTEPAGLQALHMLSHTDGSGGESSLVDGIGAAEQLYEQDREAYRILSQTSVYAHASGNDGISIQPAFAFPTLSHDPELGHLIQVRWNNADRAGVVAEHDELDRWYDAAAKFDALLCDPKNAYWFQLKPGKMLIFDNWRVLHGRAAFTGKRRMCGAYINRDDYISKFRMSTLSEEEIRGSTVTG</sequence>
<dbReference type="EC" id="1.14.11.8" evidence="5"/>
<feature type="domain" description="TauD/TfdA-like" evidence="17">
    <location>
        <begin position="206"/>
        <end position="434"/>
    </location>
</feature>
<dbReference type="CDD" id="cd00250">
    <property type="entry name" value="CAS_like"/>
    <property type="match status" value="1"/>
</dbReference>
<dbReference type="AlphaFoldDB" id="A0AAQ3M8K2"/>
<dbReference type="InterPro" id="IPR003819">
    <property type="entry name" value="TauD/TfdA-like"/>
</dbReference>
<evidence type="ECO:0000256" key="9">
    <source>
        <dbReference type="ARBA" id="ARBA00023002"/>
    </source>
</evidence>
<accession>A0AAQ3M8K2</accession>
<dbReference type="InterPro" id="IPR010376">
    <property type="entry name" value="GBBH-like_N"/>
</dbReference>
<keyword evidence="6" id="KW-0479">Metal-binding</keyword>
<dbReference type="Gene3D" id="3.30.2020.30">
    <property type="match status" value="1"/>
</dbReference>
<comment type="similarity">
    <text evidence="4">Belongs to the gamma-BBH/TMLD family.</text>
</comment>
<evidence type="ECO:0000256" key="11">
    <source>
        <dbReference type="ARBA" id="ARBA00030363"/>
    </source>
</evidence>
<comment type="cofactor">
    <cofactor evidence="1">
        <name>Fe(2+)</name>
        <dbReference type="ChEBI" id="CHEBI:29033"/>
    </cofactor>
</comment>
<dbReference type="Pfam" id="PF02668">
    <property type="entry name" value="TauD"/>
    <property type="match status" value="1"/>
</dbReference>
<evidence type="ECO:0000256" key="1">
    <source>
        <dbReference type="ARBA" id="ARBA00001954"/>
    </source>
</evidence>
<keyword evidence="20" id="KW-1185">Reference proteome</keyword>
<keyword evidence="9" id="KW-0560">Oxidoreductase</keyword>
<protein>
    <recommendedName>
        <fullName evidence="5">trimethyllysine dioxygenase</fullName>
        <ecNumber evidence="5">1.14.11.8</ecNumber>
    </recommendedName>
    <alternativeName>
        <fullName evidence="12">Epsilon-trimethyllysine 2-oxoglutarate dioxygenase</fullName>
    </alternativeName>
    <alternativeName>
        <fullName evidence="11">TML hydroxylase</fullName>
    </alternativeName>
    <alternativeName>
        <fullName evidence="13">TML-alpha-ketoglutarate dioxygenase</fullName>
    </alternativeName>
</protein>
<evidence type="ECO:0000256" key="15">
    <source>
        <dbReference type="ARBA" id="ARBA00049334"/>
    </source>
</evidence>
<name>A0AAQ3M8K2_9PEZI</name>
<keyword evidence="10" id="KW-0408">Iron</keyword>
<evidence type="ECO:0000256" key="13">
    <source>
        <dbReference type="ARBA" id="ARBA00032283"/>
    </source>
</evidence>
<keyword evidence="7" id="KW-0124">Carnitine biosynthesis</keyword>
<dbReference type="InterPro" id="IPR038492">
    <property type="entry name" value="GBBH-like_N_sf"/>
</dbReference>
<dbReference type="InterPro" id="IPR042098">
    <property type="entry name" value="TauD-like_sf"/>
</dbReference>
<reference evidence="19 20" key="1">
    <citation type="submission" date="2023-11" db="EMBL/GenBank/DDBJ databases">
        <title>An acidophilic fungus is an integral part of prey digestion in a carnivorous sundew plant.</title>
        <authorList>
            <person name="Tsai I.J."/>
        </authorList>
    </citation>
    <scope>NUCLEOTIDE SEQUENCE [LARGE SCALE GENOMIC DNA]</scope>
    <source>
        <strain evidence="19">169a</strain>
    </source>
</reference>
<comment type="cofactor">
    <cofactor evidence="2">
        <name>L-ascorbate</name>
        <dbReference type="ChEBI" id="CHEBI:38290"/>
    </cofactor>
</comment>
<dbReference type="NCBIfam" id="TIGR02410">
    <property type="entry name" value="carnitine_TMLD"/>
    <property type="match status" value="1"/>
</dbReference>
<dbReference type="InterPro" id="IPR012776">
    <property type="entry name" value="Trimethyllysine_dOase"/>
</dbReference>
<evidence type="ECO:0000256" key="14">
    <source>
        <dbReference type="ARBA" id="ARBA00046008"/>
    </source>
</evidence>
<evidence type="ECO:0000256" key="6">
    <source>
        <dbReference type="ARBA" id="ARBA00022723"/>
    </source>
</evidence>
<feature type="domain" description="Gamma-butyrobetaine hydroxylase-like N-terminal" evidence="18">
    <location>
        <begin position="103"/>
        <end position="165"/>
    </location>
</feature>
<dbReference type="GO" id="GO:0005739">
    <property type="term" value="C:mitochondrion"/>
    <property type="evidence" value="ECO:0007669"/>
    <property type="project" value="TreeGrafter"/>
</dbReference>
<organism evidence="19 20">
    <name type="scientific">Acrodontium crateriforme</name>
    <dbReference type="NCBI Taxonomy" id="150365"/>
    <lineage>
        <taxon>Eukaryota</taxon>
        <taxon>Fungi</taxon>
        <taxon>Dikarya</taxon>
        <taxon>Ascomycota</taxon>
        <taxon>Pezizomycotina</taxon>
        <taxon>Dothideomycetes</taxon>
        <taxon>Dothideomycetidae</taxon>
        <taxon>Mycosphaerellales</taxon>
        <taxon>Teratosphaeriaceae</taxon>
        <taxon>Acrodontium</taxon>
    </lineage>
</organism>
<dbReference type="GO" id="GO:0005506">
    <property type="term" value="F:iron ion binding"/>
    <property type="evidence" value="ECO:0007669"/>
    <property type="project" value="InterPro"/>
</dbReference>
<evidence type="ECO:0000256" key="10">
    <source>
        <dbReference type="ARBA" id="ARBA00023004"/>
    </source>
</evidence>
<evidence type="ECO:0000256" key="3">
    <source>
        <dbReference type="ARBA" id="ARBA00005022"/>
    </source>
</evidence>
<proteinExistence type="inferred from homology"/>